<evidence type="ECO:0000256" key="4">
    <source>
        <dbReference type="ARBA" id="ARBA00022692"/>
    </source>
</evidence>
<comment type="subcellular location">
    <subcellularLocation>
        <location evidence="1">Membrane</location>
        <topology evidence="1">Multi-pass membrane protein</topology>
    </subcellularLocation>
</comment>
<keyword evidence="5 8" id="KW-1133">Transmembrane helix</keyword>
<evidence type="ECO:0000313" key="10">
    <source>
        <dbReference type="Proteomes" id="UP000243975"/>
    </source>
</evidence>
<evidence type="ECO:0000256" key="5">
    <source>
        <dbReference type="ARBA" id="ARBA00022989"/>
    </source>
</evidence>
<reference evidence="9 10" key="1">
    <citation type="journal article" date="2016" name="Sci. Rep.">
        <title>The genome sequence of the outbreeding globe artichoke constructed de novo incorporating a phase-aware low-pass sequencing strategy of F1 progeny.</title>
        <authorList>
            <person name="Scaglione D."/>
            <person name="Reyes-Chin-Wo S."/>
            <person name="Acquadro A."/>
            <person name="Froenicke L."/>
            <person name="Portis E."/>
            <person name="Beitel C."/>
            <person name="Tirone M."/>
            <person name="Mauro R."/>
            <person name="Lo Monaco A."/>
            <person name="Mauromicale G."/>
            <person name="Faccioli P."/>
            <person name="Cattivelli L."/>
            <person name="Rieseberg L."/>
            <person name="Michelmore R."/>
            <person name="Lanteri S."/>
        </authorList>
    </citation>
    <scope>NUCLEOTIDE SEQUENCE [LARGE SCALE GENOMIC DNA]</scope>
    <source>
        <strain evidence="9">2C</strain>
    </source>
</reference>
<proteinExistence type="inferred from homology"/>
<name>A0A103XLL7_CYNCS</name>
<dbReference type="InterPro" id="IPR051107">
    <property type="entry name" value="Auxin_Efflux_Carrier"/>
</dbReference>
<dbReference type="GO" id="GO:0005886">
    <property type="term" value="C:plasma membrane"/>
    <property type="evidence" value="ECO:0007669"/>
    <property type="project" value="TreeGrafter"/>
</dbReference>
<accession>A0A103XLL7</accession>
<evidence type="ECO:0000256" key="8">
    <source>
        <dbReference type="SAM" id="Phobius"/>
    </source>
</evidence>
<dbReference type="GO" id="GO:0009734">
    <property type="term" value="P:auxin-activated signaling pathway"/>
    <property type="evidence" value="ECO:0007669"/>
    <property type="project" value="UniProtKB-KW"/>
</dbReference>
<dbReference type="Proteomes" id="UP000243975">
    <property type="component" value="Unassembled WGS sequence"/>
</dbReference>
<evidence type="ECO:0000256" key="7">
    <source>
        <dbReference type="ARBA" id="ARBA00023294"/>
    </source>
</evidence>
<dbReference type="Gramene" id="KVH92804">
    <property type="protein sequence ID" value="KVH92804"/>
    <property type="gene ID" value="Ccrd_005173"/>
</dbReference>
<dbReference type="AlphaFoldDB" id="A0A103XLL7"/>
<keyword evidence="7" id="KW-0927">Auxin signaling pathway</keyword>
<evidence type="ECO:0000256" key="2">
    <source>
        <dbReference type="ARBA" id="ARBA00009177"/>
    </source>
</evidence>
<keyword evidence="3" id="KW-0813">Transport</keyword>
<dbReference type="InterPro" id="IPR004776">
    <property type="entry name" value="Mem_transp_PIN-like"/>
</dbReference>
<keyword evidence="6 8" id="KW-0472">Membrane</keyword>
<comment type="similarity">
    <text evidence="2">Belongs to the auxin efflux carrier (TC 2.A.69.1) family.</text>
</comment>
<dbReference type="Pfam" id="PF03547">
    <property type="entry name" value="Mem_trans"/>
    <property type="match status" value="1"/>
</dbReference>
<dbReference type="PANTHER" id="PTHR31752">
    <property type="entry name" value="AUXIN EFFLUX CARRIER COMPONENT 1B-RELATED"/>
    <property type="match status" value="1"/>
</dbReference>
<comment type="caution">
    <text evidence="9">The sequence shown here is derived from an EMBL/GenBank/DDBJ whole genome shotgun (WGS) entry which is preliminary data.</text>
</comment>
<dbReference type="EMBL" id="LEKV01004804">
    <property type="protein sequence ID" value="KVH92804.1"/>
    <property type="molecule type" value="Genomic_DNA"/>
</dbReference>
<keyword evidence="10" id="KW-1185">Reference proteome</keyword>
<evidence type="ECO:0000313" key="9">
    <source>
        <dbReference type="EMBL" id="KVH92804.1"/>
    </source>
</evidence>
<evidence type="ECO:0000256" key="3">
    <source>
        <dbReference type="ARBA" id="ARBA00022448"/>
    </source>
</evidence>
<gene>
    <name evidence="9" type="ORF">Ccrd_005173</name>
</gene>
<dbReference type="STRING" id="59895.A0A103XLL7"/>
<organism evidence="9 10">
    <name type="scientific">Cynara cardunculus var. scolymus</name>
    <name type="common">Globe artichoke</name>
    <name type="synonym">Cynara scolymus</name>
    <dbReference type="NCBI Taxonomy" id="59895"/>
    <lineage>
        <taxon>Eukaryota</taxon>
        <taxon>Viridiplantae</taxon>
        <taxon>Streptophyta</taxon>
        <taxon>Embryophyta</taxon>
        <taxon>Tracheophyta</taxon>
        <taxon>Spermatophyta</taxon>
        <taxon>Magnoliopsida</taxon>
        <taxon>eudicotyledons</taxon>
        <taxon>Gunneridae</taxon>
        <taxon>Pentapetalae</taxon>
        <taxon>asterids</taxon>
        <taxon>campanulids</taxon>
        <taxon>Asterales</taxon>
        <taxon>Asteraceae</taxon>
        <taxon>Carduoideae</taxon>
        <taxon>Cardueae</taxon>
        <taxon>Carduinae</taxon>
        <taxon>Cynara</taxon>
    </lineage>
</organism>
<protein>
    <submittedName>
        <fullName evidence="9">Auxin efflux carrier</fullName>
    </submittedName>
</protein>
<dbReference type="GO" id="GO:0009926">
    <property type="term" value="P:auxin polar transport"/>
    <property type="evidence" value="ECO:0007669"/>
    <property type="project" value="TreeGrafter"/>
</dbReference>
<dbReference type="PANTHER" id="PTHR31752:SF2">
    <property type="entry name" value="AUXIN EFFLUX CARRIER COMPONENT 5"/>
    <property type="match status" value="1"/>
</dbReference>
<sequence>MALQKKIIDCGLNLTAFAMLLRFVVAPTMIAVSSLAVGLRGDVLCMAIMQIKNCTSYTKTTHTNTTSTSNIQVVSLNLHDFQRRVHALIRNHARNSPTGSYKKKK</sequence>
<evidence type="ECO:0000256" key="1">
    <source>
        <dbReference type="ARBA" id="ARBA00004141"/>
    </source>
</evidence>
<evidence type="ECO:0000256" key="6">
    <source>
        <dbReference type="ARBA" id="ARBA00023136"/>
    </source>
</evidence>
<dbReference type="GO" id="GO:0005783">
    <property type="term" value="C:endoplasmic reticulum"/>
    <property type="evidence" value="ECO:0007669"/>
    <property type="project" value="TreeGrafter"/>
</dbReference>
<dbReference type="GO" id="GO:0010329">
    <property type="term" value="F:auxin efflux transmembrane transporter activity"/>
    <property type="evidence" value="ECO:0007669"/>
    <property type="project" value="TreeGrafter"/>
</dbReference>
<keyword evidence="4 8" id="KW-0812">Transmembrane</keyword>
<feature type="transmembrane region" description="Helical" evidence="8">
    <location>
        <begin position="12"/>
        <end position="39"/>
    </location>
</feature>